<dbReference type="PANTHER" id="PTHR30399:SF1">
    <property type="entry name" value="UTP PYROPHOSPHATASE"/>
    <property type="match status" value="1"/>
</dbReference>
<evidence type="ECO:0000313" key="3">
    <source>
        <dbReference type="Proteomes" id="UP000219522"/>
    </source>
</evidence>
<comment type="caution">
    <text evidence="2">The sequence shown here is derived from an EMBL/GenBank/DDBJ whole genome shotgun (WGS) entry which is preliminary data.</text>
</comment>
<organism evidence="2 3">
    <name type="scientific">Caballeronia arationis</name>
    <dbReference type="NCBI Taxonomy" id="1777142"/>
    <lineage>
        <taxon>Bacteria</taxon>
        <taxon>Pseudomonadati</taxon>
        <taxon>Pseudomonadota</taxon>
        <taxon>Betaproteobacteria</taxon>
        <taxon>Burkholderiales</taxon>
        <taxon>Burkholderiaceae</taxon>
        <taxon>Caballeronia</taxon>
    </lineage>
</organism>
<dbReference type="PANTHER" id="PTHR30399">
    <property type="entry name" value="UNCHARACTERIZED PROTEIN YGJP"/>
    <property type="match status" value="1"/>
</dbReference>
<keyword evidence="2" id="KW-0378">Hydrolase</keyword>
<accession>A0A7Z7I8F1</accession>
<dbReference type="CDD" id="cd07344">
    <property type="entry name" value="M48_yhfN_like"/>
    <property type="match status" value="1"/>
</dbReference>
<dbReference type="RefSeq" id="WP_097190249.1">
    <property type="nucleotide sequence ID" value="NZ_OCSU01000002.1"/>
</dbReference>
<dbReference type="EMBL" id="OCSU01000002">
    <property type="protein sequence ID" value="SOE81033.1"/>
    <property type="molecule type" value="Genomic_DNA"/>
</dbReference>
<feature type="domain" description="YgjP-like metallopeptidase" evidence="1">
    <location>
        <begin position="27"/>
        <end position="232"/>
    </location>
</feature>
<gene>
    <name evidence="2" type="ORF">SAMN05446927_4288</name>
</gene>
<proteinExistence type="predicted"/>
<dbReference type="Gene3D" id="3.30.2010.10">
    <property type="entry name" value="Metalloproteases ('zincins'), catalytic domain"/>
    <property type="match status" value="1"/>
</dbReference>
<dbReference type="GO" id="GO:0016787">
    <property type="term" value="F:hydrolase activity"/>
    <property type="evidence" value="ECO:0007669"/>
    <property type="project" value="UniProtKB-KW"/>
</dbReference>
<dbReference type="Proteomes" id="UP000219522">
    <property type="component" value="Unassembled WGS sequence"/>
</dbReference>
<sequence length="242" mass="28538">MNTDVRHIKVSGLSVELVRKDIKNLHLGVYPPNGRVRVAVPFSVSEDAVRLAVIGKLGWIRRQQQKFETQPRQSKREMVSGESHFFQGRRYRIRVVNCDGPATVMLRNKRTMELKVRPGTNAELRLKVVERWYREQLKALTPTLLERWQPLLGVEVSRWGIKKMKTKWGSCNVDASRIWLNLELAKKPVQCLEYVIVHEMVHLIERHHNDRFTALMDRHLPHWRTYRDELNQAPLADEDWTH</sequence>
<keyword evidence="3" id="KW-1185">Reference proteome</keyword>
<evidence type="ECO:0000313" key="2">
    <source>
        <dbReference type="EMBL" id="SOE81033.1"/>
    </source>
</evidence>
<name>A0A7Z7I8F1_9BURK</name>
<evidence type="ECO:0000259" key="1">
    <source>
        <dbReference type="Pfam" id="PF01863"/>
    </source>
</evidence>
<dbReference type="InterPro" id="IPR053136">
    <property type="entry name" value="UTP_pyrophosphatase-like"/>
</dbReference>
<reference evidence="2 3" key="1">
    <citation type="submission" date="2017-09" db="EMBL/GenBank/DDBJ databases">
        <authorList>
            <person name="Varghese N."/>
            <person name="Submissions S."/>
        </authorList>
    </citation>
    <scope>NUCLEOTIDE SEQUENCE [LARGE SCALE GENOMIC DNA]</scope>
    <source>
        <strain evidence="2 3">OK806</strain>
    </source>
</reference>
<dbReference type="AlphaFoldDB" id="A0A7Z7I8F1"/>
<dbReference type="Pfam" id="PF01863">
    <property type="entry name" value="YgjP-like"/>
    <property type="match status" value="1"/>
</dbReference>
<dbReference type="InterPro" id="IPR002725">
    <property type="entry name" value="YgjP-like_metallopeptidase"/>
</dbReference>
<protein>
    <submittedName>
        <fullName evidence="2">Predicted metal-dependent hydrolase</fullName>
    </submittedName>
</protein>